<dbReference type="RefSeq" id="XP_062789820.1">
    <property type="nucleotide sequence ID" value="XM_062933769.1"/>
</dbReference>
<evidence type="ECO:0000256" key="1">
    <source>
        <dbReference type="SAM" id="MobiDB-lite"/>
    </source>
</evidence>
<keyword evidence="3" id="KW-1185">Reference proteome</keyword>
<protein>
    <submittedName>
        <fullName evidence="2">Uncharacterized protein</fullName>
    </submittedName>
</protein>
<feature type="region of interest" description="Disordered" evidence="1">
    <location>
        <begin position="148"/>
        <end position="167"/>
    </location>
</feature>
<feature type="region of interest" description="Disordered" evidence="1">
    <location>
        <begin position="244"/>
        <end position="304"/>
    </location>
</feature>
<evidence type="ECO:0000313" key="2">
    <source>
        <dbReference type="EMBL" id="WRT65080.1"/>
    </source>
</evidence>
<sequence>MEDEYPTSRSVYEEEKAKYEEQRDKYLQQRRIYIRDEDNYLESVDAFFSTFHGSCGTGAARVCKGALDDMRREVDNSRKALSNSLRNVETSQDDMETRLREMETVQRSSEVNQRQMEASQRQMEASQRQMQASQKYMETSRRAADVQSRALKAGRGREDTPSRRPYVRGNTAAAEHGKLTRMDGSMHNYSNTPSCRGYDITSYVEEGKPNFFAVAGNNAFDGSKITTLKGSSDTGNITYVDTMGRDGPPSLGASASANSVHDQLQDDERNLNPSCDSDDDSWGDGRYTPTEGAQTPEVLLHDLP</sequence>
<organism evidence="2 3">
    <name type="scientific">Kwoniella shivajii</name>
    <dbReference type="NCBI Taxonomy" id="564305"/>
    <lineage>
        <taxon>Eukaryota</taxon>
        <taxon>Fungi</taxon>
        <taxon>Dikarya</taxon>
        <taxon>Basidiomycota</taxon>
        <taxon>Agaricomycotina</taxon>
        <taxon>Tremellomycetes</taxon>
        <taxon>Tremellales</taxon>
        <taxon>Cryptococcaceae</taxon>
        <taxon>Kwoniella</taxon>
    </lineage>
</organism>
<dbReference type="EMBL" id="CP141882">
    <property type="protein sequence ID" value="WRT65080.1"/>
    <property type="molecule type" value="Genomic_DNA"/>
</dbReference>
<feature type="region of interest" description="Disordered" evidence="1">
    <location>
        <begin position="1"/>
        <end position="22"/>
    </location>
</feature>
<reference evidence="2 3" key="1">
    <citation type="submission" date="2024-01" db="EMBL/GenBank/DDBJ databases">
        <title>Comparative genomics of Cryptococcus and Kwoniella reveals pathogenesis evolution and contrasting modes of karyotype evolution via chromosome fusion or intercentromeric recombination.</title>
        <authorList>
            <person name="Coelho M.A."/>
            <person name="David-Palma M."/>
            <person name="Shea T."/>
            <person name="Bowers K."/>
            <person name="McGinley-Smith S."/>
            <person name="Mohammad A.W."/>
            <person name="Gnirke A."/>
            <person name="Yurkov A.M."/>
            <person name="Nowrousian M."/>
            <person name="Sun S."/>
            <person name="Cuomo C.A."/>
            <person name="Heitman J."/>
        </authorList>
    </citation>
    <scope>NUCLEOTIDE SEQUENCE [LARGE SCALE GENOMIC DNA]</scope>
    <source>
        <strain evidence="2">CBS 11374</strain>
    </source>
</reference>
<gene>
    <name evidence="2" type="ORF">IL334_002022</name>
</gene>
<feature type="compositionally biased region" description="Polar residues" evidence="1">
    <location>
        <begin position="253"/>
        <end position="262"/>
    </location>
</feature>
<evidence type="ECO:0000313" key="3">
    <source>
        <dbReference type="Proteomes" id="UP001329825"/>
    </source>
</evidence>
<dbReference type="Proteomes" id="UP001329825">
    <property type="component" value="Chromosome 2"/>
</dbReference>
<feature type="compositionally biased region" description="Basic and acidic residues" evidence="1">
    <location>
        <begin position="11"/>
        <end position="22"/>
    </location>
</feature>
<feature type="compositionally biased region" description="Polar residues" evidence="1">
    <location>
        <begin position="105"/>
        <end position="125"/>
    </location>
</feature>
<accession>A0ABZ1CTJ5</accession>
<proteinExistence type="predicted"/>
<name>A0ABZ1CTJ5_9TREE</name>
<feature type="region of interest" description="Disordered" evidence="1">
    <location>
        <begin position="103"/>
        <end position="125"/>
    </location>
</feature>
<dbReference type="GeneID" id="87954153"/>